<dbReference type="Gene3D" id="2.40.100.10">
    <property type="entry name" value="Cyclophilin-like"/>
    <property type="match status" value="1"/>
</dbReference>
<dbReference type="Proteomes" id="UP000256913">
    <property type="component" value="Unassembled WGS sequence"/>
</dbReference>
<dbReference type="InterPro" id="IPR029000">
    <property type="entry name" value="Cyclophilin-like_dom_sf"/>
</dbReference>
<dbReference type="Pfam" id="PF00160">
    <property type="entry name" value="Pro_isomerase"/>
    <property type="match status" value="1"/>
</dbReference>
<evidence type="ECO:0000256" key="2">
    <source>
        <dbReference type="SAM" id="MobiDB-lite"/>
    </source>
</evidence>
<name>A0A3D9ZRU8_9ACTN</name>
<proteinExistence type="predicted"/>
<keyword evidence="3" id="KW-1133">Transmembrane helix</keyword>
<feature type="compositionally biased region" description="Low complexity" evidence="2">
    <location>
        <begin position="277"/>
        <end position="303"/>
    </location>
</feature>
<dbReference type="PANTHER" id="PTHR45625:SF3">
    <property type="entry name" value="PEPTIDYL-PROLYL CIS-TRANS ISOMERASE B-RELATED"/>
    <property type="match status" value="1"/>
</dbReference>
<comment type="caution">
    <text evidence="5">The sequence shown here is derived from an EMBL/GenBank/DDBJ whole genome shotgun (WGS) entry which is preliminary data.</text>
</comment>
<dbReference type="PROSITE" id="PS50072">
    <property type="entry name" value="CSA_PPIASE_2"/>
    <property type="match status" value="1"/>
</dbReference>
<dbReference type="InterPro" id="IPR002130">
    <property type="entry name" value="Cyclophilin-type_PPIase_dom"/>
</dbReference>
<sequence length="303" mass="31099">MASSRDRQRKLARAKLDRQLARRAAVLRRKRRIQAGFGGALALILIGVGAFWALGGFDKEPVNTASDVCVWTPQEPGVNVNAKDVGQPSTTDVPTFGTRDMNLTTNEGAITVKLELASAPCGGASLAYLAGKNFYDGTKCHEIIPEGAVHCGDPSGTNLGGPTYTFANENVPAAAPTPSPSASPAPGTPPTYPAGTVALFPNPPGANGSQFLIFFKDFTPGGEPTYPIVGSVSKGMDVVQKIGQIGTVNNDDGLPVKPKTDITIQTLTVGAVVSEQPSDAPTTSPSATATPSGAPSGTPTNAS</sequence>
<dbReference type="InterPro" id="IPR044666">
    <property type="entry name" value="Cyclophilin_A-like"/>
</dbReference>
<protein>
    <submittedName>
        <fullName evidence="5">Peptidyl-prolyl cis-trans isomerase B (Cyclophilin B)</fullName>
    </submittedName>
</protein>
<evidence type="ECO:0000313" key="6">
    <source>
        <dbReference type="Proteomes" id="UP000256913"/>
    </source>
</evidence>
<keyword evidence="3" id="KW-0812">Transmembrane</keyword>
<feature type="transmembrane region" description="Helical" evidence="3">
    <location>
        <begin position="33"/>
        <end position="54"/>
    </location>
</feature>
<reference evidence="5 6" key="1">
    <citation type="submission" date="2018-08" db="EMBL/GenBank/DDBJ databases">
        <title>Sequencing the genomes of 1000 actinobacteria strains.</title>
        <authorList>
            <person name="Klenk H.-P."/>
        </authorList>
    </citation>
    <scope>NUCLEOTIDE SEQUENCE [LARGE SCALE GENOMIC DNA]</scope>
    <source>
        <strain evidence="5 6">DSM 44099</strain>
    </source>
</reference>
<evidence type="ECO:0000256" key="3">
    <source>
        <dbReference type="SAM" id="Phobius"/>
    </source>
</evidence>
<feature type="domain" description="PPIase cyclophilin-type" evidence="4">
    <location>
        <begin position="108"/>
        <end position="269"/>
    </location>
</feature>
<dbReference type="PANTHER" id="PTHR45625">
    <property type="entry name" value="PEPTIDYL-PROLYL CIS-TRANS ISOMERASE-RELATED"/>
    <property type="match status" value="1"/>
</dbReference>
<keyword evidence="6" id="KW-1185">Reference proteome</keyword>
<keyword evidence="5" id="KW-0413">Isomerase</keyword>
<organism evidence="5 6">
    <name type="scientific">Asanoa ferruginea</name>
    <dbReference type="NCBI Taxonomy" id="53367"/>
    <lineage>
        <taxon>Bacteria</taxon>
        <taxon>Bacillati</taxon>
        <taxon>Actinomycetota</taxon>
        <taxon>Actinomycetes</taxon>
        <taxon>Micromonosporales</taxon>
        <taxon>Micromonosporaceae</taxon>
        <taxon>Asanoa</taxon>
    </lineage>
</organism>
<dbReference type="OrthoDB" id="5507614at2"/>
<dbReference type="RefSeq" id="WP_116069955.1">
    <property type="nucleotide sequence ID" value="NZ_BONB01000088.1"/>
</dbReference>
<dbReference type="EMBL" id="QUMQ01000001">
    <property type="protein sequence ID" value="REF98703.1"/>
    <property type="molecule type" value="Genomic_DNA"/>
</dbReference>
<comment type="function">
    <text evidence="1">PPIases accelerate the folding of proteins. It catalyzes the cis-trans isomerization of proline imidic peptide bonds in oligopeptides.</text>
</comment>
<keyword evidence="3" id="KW-0472">Membrane</keyword>
<dbReference type="CDD" id="cd00317">
    <property type="entry name" value="cyclophilin"/>
    <property type="match status" value="1"/>
</dbReference>
<dbReference type="SUPFAM" id="SSF50891">
    <property type="entry name" value="Cyclophilin-like"/>
    <property type="match status" value="1"/>
</dbReference>
<accession>A0A3D9ZRU8</accession>
<evidence type="ECO:0000259" key="4">
    <source>
        <dbReference type="PROSITE" id="PS50072"/>
    </source>
</evidence>
<dbReference type="GO" id="GO:0003755">
    <property type="term" value="F:peptidyl-prolyl cis-trans isomerase activity"/>
    <property type="evidence" value="ECO:0007669"/>
    <property type="project" value="InterPro"/>
</dbReference>
<feature type="region of interest" description="Disordered" evidence="2">
    <location>
        <begin position="273"/>
        <end position="303"/>
    </location>
</feature>
<gene>
    <name evidence="5" type="ORF">DFJ67_4721</name>
</gene>
<evidence type="ECO:0000313" key="5">
    <source>
        <dbReference type="EMBL" id="REF98703.1"/>
    </source>
</evidence>
<dbReference type="AlphaFoldDB" id="A0A3D9ZRU8"/>
<evidence type="ECO:0000256" key="1">
    <source>
        <dbReference type="ARBA" id="ARBA00002388"/>
    </source>
</evidence>